<keyword evidence="5" id="KW-0349">Heme</keyword>
<evidence type="ECO:0000256" key="1">
    <source>
        <dbReference type="ARBA" id="ARBA00001970"/>
    </source>
</evidence>
<dbReference type="InterPro" id="IPR036761">
    <property type="entry name" value="TTHA0802/YceI-like_sf"/>
</dbReference>
<dbReference type="Gene3D" id="2.40.128.110">
    <property type="entry name" value="Lipid/polyisoprenoid-binding, YceI-like"/>
    <property type="match status" value="1"/>
</dbReference>
<dbReference type="Gene3D" id="1.20.950.20">
    <property type="entry name" value="Transmembrane di-heme cytochromes, Chain C"/>
    <property type="match status" value="1"/>
</dbReference>
<keyword evidence="9 13" id="KW-1133">Transmembrane helix</keyword>
<keyword evidence="4" id="KW-1003">Cell membrane</keyword>
<dbReference type="SUPFAM" id="SSF101874">
    <property type="entry name" value="YceI-like"/>
    <property type="match status" value="1"/>
</dbReference>
<reference evidence="16" key="1">
    <citation type="submission" date="2023-07" db="EMBL/GenBank/DDBJ databases">
        <title>Paracoccus sp. MBLB3053 whole genome sequence.</title>
        <authorList>
            <person name="Hwang C.Y."/>
            <person name="Cho E.-S."/>
            <person name="Seo M.-J."/>
        </authorList>
    </citation>
    <scope>NUCLEOTIDE SEQUENCE [LARGE SCALE GENOMIC DNA]</scope>
    <source>
        <strain evidence="16">MBLB3053</strain>
    </source>
</reference>
<evidence type="ECO:0000256" key="7">
    <source>
        <dbReference type="ARBA" id="ARBA00022723"/>
    </source>
</evidence>
<evidence type="ECO:0000256" key="10">
    <source>
        <dbReference type="ARBA" id="ARBA00023004"/>
    </source>
</evidence>
<evidence type="ECO:0000256" key="13">
    <source>
        <dbReference type="SAM" id="Phobius"/>
    </source>
</evidence>
<evidence type="ECO:0000256" key="2">
    <source>
        <dbReference type="ARBA" id="ARBA00004651"/>
    </source>
</evidence>
<dbReference type="SUPFAM" id="SSF81342">
    <property type="entry name" value="Transmembrane di-heme cytochromes"/>
    <property type="match status" value="1"/>
</dbReference>
<comment type="subcellular location">
    <subcellularLocation>
        <location evidence="2">Cell membrane</location>
        <topology evidence="2">Multi-pass membrane protein</topology>
    </subcellularLocation>
</comment>
<keyword evidence="16" id="KW-1185">Reference proteome</keyword>
<feature type="transmembrane region" description="Helical" evidence="13">
    <location>
        <begin position="12"/>
        <end position="34"/>
    </location>
</feature>
<proteinExistence type="inferred from homology"/>
<organism evidence="15 16">
    <name type="scientific">Paracoccus aurantius</name>
    <dbReference type="NCBI Taxonomy" id="3073814"/>
    <lineage>
        <taxon>Bacteria</taxon>
        <taxon>Pseudomonadati</taxon>
        <taxon>Pseudomonadota</taxon>
        <taxon>Alphaproteobacteria</taxon>
        <taxon>Rhodobacterales</taxon>
        <taxon>Paracoccaceae</taxon>
        <taxon>Paracoccus</taxon>
    </lineage>
</organism>
<dbReference type="PANTHER" id="PTHR30529:SF1">
    <property type="entry name" value="CYTOCHROME B561 HOMOLOG 2"/>
    <property type="match status" value="1"/>
</dbReference>
<dbReference type="Pfam" id="PF04264">
    <property type="entry name" value="YceI"/>
    <property type="match status" value="1"/>
</dbReference>
<keyword evidence="7" id="KW-0479">Metal-binding</keyword>
<sequence length="396" mass="41677">MIAGNTNRAYGWVARLFHWSVAALILGAIGLGLYSNSLPTGTEAQLQSVFAAFSWHKTVGVTVLTLAVLRIVWTLTQPKPRPLHPTRRLELFLAEAVHWALWIGMVIMPVTGWIIHSAAPGGFSRILWPFGQHLPLIPENADLAKALGHFHETGWWVLAGLIVLHVAGALKHALIDRDGTLSRMAGPAHRAPEPPASQASPLSHLLPILAALAIWAGTALIPAEQTEEPVATAAQPASGWAVQQGTLGIEVAQGGAPISGQFGSWQAAIDYDPTAKTGHVAVSIDIASLTLGAVSDNAKGPDFLNAPAFPTAKFAGDILPPATEGIPHIARGSLTIAGQTVPAELPFSLEISGSVAKAQGEMTVDRRDFGIGAGYGDESTVGFPVTIRFDLTATQQ</sequence>
<dbReference type="Pfam" id="PF01292">
    <property type="entry name" value="Ni_hydr_CYTB"/>
    <property type="match status" value="1"/>
</dbReference>
<gene>
    <name evidence="15" type="ORF">RGQ15_13200</name>
</gene>
<evidence type="ECO:0000256" key="9">
    <source>
        <dbReference type="ARBA" id="ARBA00022989"/>
    </source>
</evidence>
<evidence type="ECO:0000313" key="16">
    <source>
        <dbReference type="Proteomes" id="UP001269144"/>
    </source>
</evidence>
<feature type="transmembrane region" description="Helical" evidence="13">
    <location>
        <begin position="155"/>
        <end position="174"/>
    </location>
</feature>
<comment type="caution">
    <text evidence="15">The sequence shown here is derived from an EMBL/GenBank/DDBJ whole genome shotgun (WGS) entry which is preliminary data.</text>
</comment>
<dbReference type="InterPro" id="IPR016174">
    <property type="entry name" value="Di-haem_cyt_TM"/>
</dbReference>
<evidence type="ECO:0000256" key="5">
    <source>
        <dbReference type="ARBA" id="ARBA00022617"/>
    </source>
</evidence>
<name>A0ABU2HTY7_9RHOB</name>
<dbReference type="EMBL" id="JAVQLW010000001">
    <property type="protein sequence ID" value="MDS9468522.1"/>
    <property type="molecule type" value="Genomic_DNA"/>
</dbReference>
<evidence type="ECO:0000313" key="15">
    <source>
        <dbReference type="EMBL" id="MDS9468522.1"/>
    </source>
</evidence>
<protein>
    <submittedName>
        <fullName evidence="15">Cytochrome b/b6 domain-containing protein</fullName>
    </submittedName>
</protein>
<feature type="transmembrane region" description="Helical" evidence="13">
    <location>
        <begin position="96"/>
        <end position="115"/>
    </location>
</feature>
<dbReference type="SMART" id="SM00867">
    <property type="entry name" value="YceI"/>
    <property type="match status" value="1"/>
</dbReference>
<evidence type="ECO:0000256" key="8">
    <source>
        <dbReference type="ARBA" id="ARBA00022982"/>
    </source>
</evidence>
<comment type="cofactor">
    <cofactor evidence="1">
        <name>heme b</name>
        <dbReference type="ChEBI" id="CHEBI:60344"/>
    </cofactor>
</comment>
<evidence type="ECO:0000256" key="4">
    <source>
        <dbReference type="ARBA" id="ARBA00022475"/>
    </source>
</evidence>
<keyword evidence="11 13" id="KW-0472">Membrane</keyword>
<evidence type="ECO:0000256" key="6">
    <source>
        <dbReference type="ARBA" id="ARBA00022692"/>
    </source>
</evidence>
<dbReference type="Proteomes" id="UP001269144">
    <property type="component" value="Unassembled WGS sequence"/>
</dbReference>
<feature type="transmembrane region" description="Helical" evidence="13">
    <location>
        <begin position="54"/>
        <end position="75"/>
    </location>
</feature>
<accession>A0ABU2HTY7</accession>
<feature type="domain" description="Lipid/polyisoprenoid-binding YceI-like" evidence="14">
    <location>
        <begin position="239"/>
        <end position="394"/>
    </location>
</feature>
<dbReference type="InterPro" id="IPR011577">
    <property type="entry name" value="Cyt_b561_bac/Ni-Hgenase"/>
</dbReference>
<evidence type="ECO:0000256" key="12">
    <source>
        <dbReference type="ARBA" id="ARBA00037975"/>
    </source>
</evidence>
<dbReference type="RefSeq" id="WP_311160742.1">
    <property type="nucleotide sequence ID" value="NZ_JAVQLW010000001.1"/>
</dbReference>
<comment type="similarity">
    <text evidence="12">Belongs to the cytochrome b561 family.</text>
</comment>
<keyword evidence="10" id="KW-0408">Iron</keyword>
<evidence type="ECO:0000259" key="14">
    <source>
        <dbReference type="SMART" id="SM00867"/>
    </source>
</evidence>
<dbReference type="InterPro" id="IPR052168">
    <property type="entry name" value="Cytochrome_b561_oxidase"/>
</dbReference>
<keyword evidence="3" id="KW-0813">Transport</keyword>
<keyword evidence="6 13" id="KW-0812">Transmembrane</keyword>
<keyword evidence="8" id="KW-0249">Electron transport</keyword>
<dbReference type="PANTHER" id="PTHR30529">
    <property type="entry name" value="CYTOCHROME B561"/>
    <property type="match status" value="1"/>
</dbReference>
<evidence type="ECO:0000256" key="11">
    <source>
        <dbReference type="ARBA" id="ARBA00023136"/>
    </source>
</evidence>
<evidence type="ECO:0000256" key="3">
    <source>
        <dbReference type="ARBA" id="ARBA00022448"/>
    </source>
</evidence>
<dbReference type="InterPro" id="IPR007372">
    <property type="entry name" value="Lipid/polyisoprenoid-bd_YceI"/>
</dbReference>